<evidence type="ECO:0000256" key="3">
    <source>
        <dbReference type="ARBA" id="ARBA00023125"/>
    </source>
</evidence>
<dbReference type="AlphaFoldDB" id="A0A5J9WCM0"/>
<dbReference type="SUPFAM" id="SSF101936">
    <property type="entry name" value="DNA-binding pseudobarrel domain"/>
    <property type="match status" value="4"/>
</dbReference>
<dbReference type="PANTHER" id="PTHR31391:SF70">
    <property type="entry name" value="B3 DOMAIN-CONTAINING PROTEIN OS03G0622200"/>
    <property type="match status" value="1"/>
</dbReference>
<feature type="region of interest" description="Disordered" evidence="6">
    <location>
        <begin position="178"/>
        <end position="239"/>
    </location>
</feature>
<dbReference type="PROSITE" id="PS50863">
    <property type="entry name" value="B3"/>
    <property type="match status" value="4"/>
</dbReference>
<dbReference type="GO" id="GO:0003677">
    <property type="term" value="F:DNA binding"/>
    <property type="evidence" value="ECO:0007669"/>
    <property type="project" value="UniProtKB-KW"/>
</dbReference>
<dbReference type="Pfam" id="PF02362">
    <property type="entry name" value="B3"/>
    <property type="match status" value="4"/>
</dbReference>
<feature type="domain" description="TF-B3" evidence="7">
    <location>
        <begin position="405"/>
        <end position="498"/>
    </location>
</feature>
<dbReference type="Proteomes" id="UP000324897">
    <property type="component" value="Chromosome 5"/>
</dbReference>
<protein>
    <recommendedName>
        <fullName evidence="7">TF-B3 domain-containing protein</fullName>
    </recommendedName>
</protein>
<feature type="compositionally biased region" description="Polar residues" evidence="6">
    <location>
        <begin position="186"/>
        <end position="196"/>
    </location>
</feature>
<feature type="domain" description="TF-B3" evidence="7">
    <location>
        <begin position="278"/>
        <end position="370"/>
    </location>
</feature>
<evidence type="ECO:0000313" key="8">
    <source>
        <dbReference type="EMBL" id="TVU46089.1"/>
    </source>
</evidence>
<dbReference type="InterPro" id="IPR003340">
    <property type="entry name" value="B3_DNA-bd"/>
</dbReference>
<name>A0A5J9WCM0_9POAL</name>
<evidence type="ECO:0000313" key="9">
    <source>
        <dbReference type="Proteomes" id="UP000324897"/>
    </source>
</evidence>
<evidence type="ECO:0000259" key="7">
    <source>
        <dbReference type="PROSITE" id="PS50863"/>
    </source>
</evidence>
<organism evidence="8 9">
    <name type="scientific">Eragrostis curvula</name>
    <name type="common">weeping love grass</name>
    <dbReference type="NCBI Taxonomy" id="38414"/>
    <lineage>
        <taxon>Eukaryota</taxon>
        <taxon>Viridiplantae</taxon>
        <taxon>Streptophyta</taxon>
        <taxon>Embryophyta</taxon>
        <taxon>Tracheophyta</taxon>
        <taxon>Spermatophyta</taxon>
        <taxon>Magnoliopsida</taxon>
        <taxon>Liliopsida</taxon>
        <taxon>Poales</taxon>
        <taxon>Poaceae</taxon>
        <taxon>PACMAD clade</taxon>
        <taxon>Chloridoideae</taxon>
        <taxon>Eragrostideae</taxon>
        <taxon>Eragrostidinae</taxon>
        <taxon>Eragrostis</taxon>
    </lineage>
</organism>
<dbReference type="PANTHER" id="PTHR31391">
    <property type="entry name" value="B3 DOMAIN-CONTAINING PROTEIN OS11G0197600-RELATED"/>
    <property type="match status" value="1"/>
</dbReference>
<dbReference type="GO" id="GO:0005634">
    <property type="term" value="C:nucleus"/>
    <property type="evidence" value="ECO:0007669"/>
    <property type="project" value="UniProtKB-SubCell"/>
</dbReference>
<feature type="domain" description="TF-B3" evidence="7">
    <location>
        <begin position="66"/>
        <end position="159"/>
    </location>
</feature>
<dbReference type="Gramene" id="TVU46089">
    <property type="protein sequence ID" value="TVU46089"/>
    <property type="gene ID" value="EJB05_05607"/>
</dbReference>
<dbReference type="CDD" id="cd10017">
    <property type="entry name" value="B3_DNA"/>
    <property type="match status" value="4"/>
</dbReference>
<feature type="non-terminal residue" evidence="8">
    <location>
        <position position="1"/>
    </location>
</feature>
<keyword evidence="9" id="KW-1185">Reference proteome</keyword>
<keyword evidence="5" id="KW-0539">Nucleus</keyword>
<keyword evidence="2" id="KW-0805">Transcription regulation</keyword>
<feature type="compositionally biased region" description="Polar residues" evidence="6">
    <location>
        <begin position="206"/>
        <end position="215"/>
    </location>
</feature>
<dbReference type="OrthoDB" id="596845at2759"/>
<proteinExistence type="predicted"/>
<dbReference type="InterPro" id="IPR044837">
    <property type="entry name" value="REM16-like"/>
</dbReference>
<dbReference type="SMART" id="SM01019">
    <property type="entry name" value="B3"/>
    <property type="match status" value="4"/>
</dbReference>
<keyword evidence="4" id="KW-0804">Transcription</keyword>
<comment type="subcellular location">
    <subcellularLocation>
        <location evidence="1">Nucleus</location>
    </subcellularLocation>
</comment>
<feature type="domain" description="TF-B3" evidence="7">
    <location>
        <begin position="658"/>
        <end position="741"/>
    </location>
</feature>
<evidence type="ECO:0000256" key="4">
    <source>
        <dbReference type="ARBA" id="ARBA00023163"/>
    </source>
</evidence>
<evidence type="ECO:0000256" key="5">
    <source>
        <dbReference type="ARBA" id="ARBA00023242"/>
    </source>
</evidence>
<evidence type="ECO:0000256" key="1">
    <source>
        <dbReference type="ARBA" id="ARBA00004123"/>
    </source>
</evidence>
<dbReference type="Gene3D" id="2.40.330.10">
    <property type="entry name" value="DNA-binding pseudobarrel domain"/>
    <property type="match status" value="4"/>
</dbReference>
<comment type="caution">
    <text evidence="8">The sequence shown here is derived from an EMBL/GenBank/DDBJ whole genome shotgun (WGS) entry which is preliminary data.</text>
</comment>
<gene>
    <name evidence="8" type="ORF">EJB05_05607</name>
</gene>
<keyword evidence="3" id="KW-0238">DNA-binding</keyword>
<reference evidence="8 9" key="1">
    <citation type="journal article" date="2019" name="Sci. Rep.">
        <title>A high-quality genome of Eragrostis curvula grass provides insights into Poaceae evolution and supports new strategies to enhance forage quality.</title>
        <authorList>
            <person name="Carballo J."/>
            <person name="Santos B.A.C.M."/>
            <person name="Zappacosta D."/>
            <person name="Garbus I."/>
            <person name="Selva J.P."/>
            <person name="Gallo C.A."/>
            <person name="Diaz A."/>
            <person name="Albertini E."/>
            <person name="Caccamo M."/>
            <person name="Echenique V."/>
        </authorList>
    </citation>
    <scope>NUCLEOTIDE SEQUENCE [LARGE SCALE GENOMIC DNA]</scope>
    <source>
        <strain evidence="9">cv. Victoria</strain>
        <tissue evidence="8">Leaf</tissue>
    </source>
</reference>
<dbReference type="InterPro" id="IPR015300">
    <property type="entry name" value="DNA-bd_pseudobarrel_sf"/>
</dbReference>
<evidence type="ECO:0000256" key="6">
    <source>
        <dbReference type="SAM" id="MobiDB-lite"/>
    </source>
</evidence>
<sequence length="749" mass="84333">IYMGGVGGVGVGVGPFPFFQSVPLAHCTEKFEGRLRCYARYKMNKNRETYEERGGFYFWGDIDDQDKHFFKIMAGDFRKRLTIPQKFVQHFLGTLTGTIKLESRNGATFDVQVIYDLGKLVLGSGWDEFVSVHDLNMGDFLVFKYDGSSHLKVLIFDPSGCEKPPSVVMEKVTHISKRNEPVGMASPSNDLSMKSSSNERKRSWAQWDSSKQGNNIIHIGSSSSPPDPSEGATLSEDDQSEHCVPRYIVPFGTCLGSMMKKKLKQKLRAIHSEIPIHVCVIKKSNIYGTARCMNLSRGYADAYLPFEEKVLLLQCNGKNWKVRCVKVGKRVRLWTGWKRFASDNNLQLGEICLFELLKDKEYTMNLGGIQQPTHIGSSMQNLGKNCSVCMEWQEHCYWSHMADEEKHFFKIMAGDFAQSISIPTRFANNFNGHIAEVVTLKSPSGKIWSIGVGGDTDEVVFRSGWKDFVSAHSIEEGDYLVFKYAGVSSFDVLILDSSGCEKTSPHFANNHGYERIEAPARVEGVRHGCHGFNKGKTCMPQSPPSDDDDDGNAQLEVTFHKNTGRNIPKASKRNLSDVIEQAQCEVKDGEDDPELDEDAAPAKTGYYFCKNGPVIEYHLTLEEKEEISSIRVPVQPRNPVFVQVMHPGHVRGKKRGIVAVSSEFATKFMGTLRREIILQRASSRGTWHVSYNCNKFSRGLCGRGWCSFVEDNGLLEHDVCLFEVMQGARRPTMTVHILRKVRGRFVLLR</sequence>
<evidence type="ECO:0000256" key="2">
    <source>
        <dbReference type="ARBA" id="ARBA00023015"/>
    </source>
</evidence>
<accession>A0A5J9WCM0</accession>
<dbReference type="EMBL" id="RWGY01000004">
    <property type="protein sequence ID" value="TVU46089.1"/>
    <property type="molecule type" value="Genomic_DNA"/>
</dbReference>